<reference evidence="3 4" key="1">
    <citation type="journal article" date="2009" name="Genome Res.">
        <title>Comparative genomics of the fungal pathogens Candida dubliniensis and Candida albicans.</title>
        <authorList>
            <person name="Jackson A.P."/>
            <person name="Gamble J.A."/>
            <person name="Yeomans T."/>
            <person name="Moran G.P."/>
            <person name="Saunders D."/>
            <person name="Harris D."/>
            <person name="Aslett M."/>
            <person name="Barrell J.F."/>
            <person name="Butler G."/>
            <person name="Citiulo F."/>
            <person name="Coleman D.C."/>
            <person name="de Groot P.W.J."/>
            <person name="Goodwin T.J."/>
            <person name="Quail M.A."/>
            <person name="McQuillan J."/>
            <person name="Munro C.A."/>
            <person name="Pain A."/>
            <person name="Poulter R.T."/>
            <person name="Rajandream M.A."/>
            <person name="Renauld H."/>
            <person name="Spiering M.J."/>
            <person name="Tivey A."/>
            <person name="Gow N.A.R."/>
            <person name="Barrell B."/>
            <person name="Sullivan D.J."/>
            <person name="Berriman M."/>
        </authorList>
    </citation>
    <scope>NUCLEOTIDE SEQUENCE [LARGE SCALE GENOMIC DNA]</scope>
    <source>
        <strain evidence="4">CD36 / ATCC MYA-646 / CBS 7987 / NCPF 3949 / NRRL Y-17841</strain>
    </source>
</reference>
<dbReference type="Proteomes" id="UP000002605">
    <property type="component" value="Chromosome 5"/>
</dbReference>
<accession>B9WHX5</accession>
<protein>
    <recommendedName>
        <fullName evidence="5">MARVEL domain-containing protein</fullName>
    </recommendedName>
</protein>
<evidence type="ECO:0000313" key="3">
    <source>
        <dbReference type="EMBL" id="CAX41770.1"/>
    </source>
</evidence>
<sequence length="178" mass="20700">MSTGRVCVGVFFRLLQFVGDIACFATSLRTYRPYNSFIITVTVLNFIYNCYIWFGVPILAGKRAYNGILFGGDIMFFLLYIGSSIFQLFTAYTYYWNEYDSGLSFSFECYYASWCIGVTCAALYYITFIMYVCWGVIPASKHGFWKRSFEKQPFKFGCLVFDNSQVCYESKRDDEIDL</sequence>
<dbReference type="EMBL" id="FM992692">
    <property type="protein sequence ID" value="CAX41770.1"/>
    <property type="molecule type" value="Genomic_DNA"/>
</dbReference>
<evidence type="ECO:0000256" key="1">
    <source>
        <dbReference type="SAM" id="Phobius"/>
    </source>
</evidence>
<dbReference type="OrthoDB" id="10342566at2759"/>
<name>B9WHX5_CANDC</name>
<keyword evidence="1" id="KW-0472">Membrane</keyword>
<gene>
    <name evidence="2" type="ordered locus">Cd36_53920</name>
    <name evidence="3" type="ORF">CD36_53920</name>
</gene>
<dbReference type="GeneID" id="8048276"/>
<feature type="transmembrane region" description="Helical" evidence="1">
    <location>
        <begin position="111"/>
        <end position="137"/>
    </location>
</feature>
<proteinExistence type="predicted"/>
<evidence type="ECO:0000313" key="2">
    <source>
        <dbReference type="CGD" id="CAL0000160066"/>
    </source>
</evidence>
<dbReference type="RefSeq" id="XP_002420687.1">
    <property type="nucleotide sequence ID" value="XM_002420642.1"/>
</dbReference>
<keyword evidence="4" id="KW-1185">Reference proteome</keyword>
<dbReference type="VEuPathDB" id="FungiDB:CD36_53920"/>
<dbReference type="KEGG" id="cdu:CD36_53920"/>
<dbReference type="HOGENOM" id="CLU_1360242_0_0_1"/>
<feature type="transmembrane region" description="Helical" evidence="1">
    <location>
        <begin position="35"/>
        <end position="56"/>
    </location>
</feature>
<evidence type="ECO:0000313" key="4">
    <source>
        <dbReference type="Proteomes" id="UP000002605"/>
    </source>
</evidence>
<keyword evidence="1" id="KW-1133">Transmembrane helix</keyword>
<dbReference type="AlphaFoldDB" id="B9WHX5"/>
<organism evidence="3 4">
    <name type="scientific">Candida dubliniensis (strain CD36 / ATCC MYA-646 / CBS 7987 / NCPF 3949 / NRRL Y-17841)</name>
    <name type="common">Yeast</name>
    <dbReference type="NCBI Taxonomy" id="573826"/>
    <lineage>
        <taxon>Eukaryota</taxon>
        <taxon>Fungi</taxon>
        <taxon>Dikarya</taxon>
        <taxon>Ascomycota</taxon>
        <taxon>Saccharomycotina</taxon>
        <taxon>Pichiomycetes</taxon>
        <taxon>Debaryomycetaceae</taxon>
        <taxon>Candida/Lodderomyces clade</taxon>
        <taxon>Candida</taxon>
    </lineage>
</organism>
<evidence type="ECO:0008006" key="5">
    <source>
        <dbReference type="Google" id="ProtNLM"/>
    </source>
</evidence>
<keyword evidence="1" id="KW-0812">Transmembrane</keyword>
<dbReference type="CGD" id="CAL0000160066">
    <property type="gene designation" value="Cd36_53920"/>
</dbReference>
<feature type="transmembrane region" description="Helical" evidence="1">
    <location>
        <begin position="68"/>
        <end position="91"/>
    </location>
</feature>